<evidence type="ECO:0000256" key="1">
    <source>
        <dbReference type="SAM" id="MobiDB-lite"/>
    </source>
</evidence>
<comment type="caution">
    <text evidence="2">The sequence shown here is derived from an EMBL/GenBank/DDBJ whole genome shotgun (WGS) entry which is preliminary data.</text>
</comment>
<reference evidence="2" key="1">
    <citation type="submission" date="2020-11" db="EMBL/GenBank/DDBJ databases">
        <authorList>
            <consortium name="DOE Joint Genome Institute"/>
            <person name="Ahrendt S."/>
            <person name="Riley R."/>
            <person name="Andreopoulos W."/>
            <person name="Labutti K."/>
            <person name="Pangilinan J."/>
            <person name="Ruiz-Duenas F.J."/>
            <person name="Barrasa J.M."/>
            <person name="Sanchez-Garcia M."/>
            <person name="Camarero S."/>
            <person name="Miyauchi S."/>
            <person name="Serrano A."/>
            <person name="Linde D."/>
            <person name="Babiker R."/>
            <person name="Drula E."/>
            <person name="Ayuso-Fernandez I."/>
            <person name="Pacheco R."/>
            <person name="Padilla G."/>
            <person name="Ferreira P."/>
            <person name="Barriuso J."/>
            <person name="Kellner H."/>
            <person name="Castanera R."/>
            <person name="Alfaro M."/>
            <person name="Ramirez L."/>
            <person name="Pisabarro A.G."/>
            <person name="Kuo A."/>
            <person name="Tritt A."/>
            <person name="Lipzen A."/>
            <person name="He G."/>
            <person name="Yan M."/>
            <person name="Ng V."/>
            <person name="Cullen D."/>
            <person name="Martin F."/>
            <person name="Rosso M.-N."/>
            <person name="Henrissat B."/>
            <person name="Hibbett D."/>
            <person name="Martinez A.T."/>
            <person name="Grigoriev I.V."/>
        </authorList>
    </citation>
    <scope>NUCLEOTIDE SEQUENCE</scope>
    <source>
        <strain evidence="2">AH 40177</strain>
    </source>
</reference>
<proteinExistence type="predicted"/>
<feature type="region of interest" description="Disordered" evidence="1">
    <location>
        <begin position="58"/>
        <end position="77"/>
    </location>
</feature>
<evidence type="ECO:0000313" key="2">
    <source>
        <dbReference type="EMBL" id="KAF9066095.1"/>
    </source>
</evidence>
<dbReference type="Proteomes" id="UP000772434">
    <property type="component" value="Unassembled WGS sequence"/>
</dbReference>
<keyword evidence="3" id="KW-1185">Reference proteome</keyword>
<sequence length="77" mass="9285">MECDDEDAERMVHGPWAGDKFDVTLYSLHEHKNDPAWRDITNDVLVFLKRLAKKNHYDSKRFRERKQKESKTQRPLN</sequence>
<dbReference type="AlphaFoldDB" id="A0A9P5PQG4"/>
<name>A0A9P5PQG4_9AGAR</name>
<dbReference type="OrthoDB" id="2588098at2759"/>
<evidence type="ECO:0000313" key="3">
    <source>
        <dbReference type="Proteomes" id="UP000772434"/>
    </source>
</evidence>
<dbReference type="EMBL" id="JADNRY010000093">
    <property type="protein sequence ID" value="KAF9066095.1"/>
    <property type="molecule type" value="Genomic_DNA"/>
</dbReference>
<organism evidence="2 3">
    <name type="scientific">Rhodocollybia butyracea</name>
    <dbReference type="NCBI Taxonomy" id="206335"/>
    <lineage>
        <taxon>Eukaryota</taxon>
        <taxon>Fungi</taxon>
        <taxon>Dikarya</taxon>
        <taxon>Basidiomycota</taxon>
        <taxon>Agaricomycotina</taxon>
        <taxon>Agaricomycetes</taxon>
        <taxon>Agaricomycetidae</taxon>
        <taxon>Agaricales</taxon>
        <taxon>Marasmiineae</taxon>
        <taxon>Omphalotaceae</taxon>
        <taxon>Rhodocollybia</taxon>
    </lineage>
</organism>
<protein>
    <submittedName>
        <fullName evidence="2">Uncharacterized protein</fullName>
    </submittedName>
</protein>
<gene>
    <name evidence="2" type="ORF">BDP27DRAFT_1331198</name>
</gene>
<accession>A0A9P5PQG4</accession>